<evidence type="ECO:0000256" key="5">
    <source>
        <dbReference type="ARBA" id="ARBA00044877"/>
    </source>
</evidence>
<dbReference type="NCBIfam" id="TIGR01323">
    <property type="entry name" value="nitrile_alph"/>
    <property type="match status" value="1"/>
</dbReference>
<organism evidence="8 9">
    <name type="scientific">Gloeocapsopsis dulcis AAB1 = 1H9</name>
    <dbReference type="NCBI Taxonomy" id="1433147"/>
    <lineage>
        <taxon>Bacteria</taxon>
        <taxon>Bacillati</taxon>
        <taxon>Cyanobacteriota</taxon>
        <taxon>Cyanophyceae</taxon>
        <taxon>Oscillatoriophycideae</taxon>
        <taxon>Chroococcales</taxon>
        <taxon>Chroococcaceae</taxon>
        <taxon>Gloeocapsopsis</taxon>
        <taxon>Gloeocapsopsis dulcis</taxon>
    </lineage>
</organism>
<comment type="similarity">
    <text evidence="1">Belongs to the nitrile hydratase subunit alpha family.</text>
</comment>
<keyword evidence="6" id="KW-0408">Iron</keyword>
<evidence type="ECO:0000313" key="8">
    <source>
        <dbReference type="EMBL" id="MUL39267.1"/>
    </source>
</evidence>
<dbReference type="GO" id="GO:0018822">
    <property type="term" value="F:nitrile hydratase activity"/>
    <property type="evidence" value="ECO:0007669"/>
    <property type="project" value="UniProtKB-EC"/>
</dbReference>
<dbReference type="Pfam" id="PF02979">
    <property type="entry name" value="NHase_alpha"/>
    <property type="match status" value="1"/>
</dbReference>
<feature type="binding site" evidence="6">
    <location>
        <position position="105"/>
    </location>
    <ligand>
        <name>Fe(3+)</name>
        <dbReference type="ChEBI" id="CHEBI:29034"/>
    </ligand>
</feature>
<dbReference type="SUPFAM" id="SSF56209">
    <property type="entry name" value="Nitrile hydratase alpha chain"/>
    <property type="match status" value="1"/>
</dbReference>
<dbReference type="GO" id="GO:0046914">
    <property type="term" value="F:transition metal ion binding"/>
    <property type="evidence" value="ECO:0007669"/>
    <property type="project" value="InterPro"/>
</dbReference>
<dbReference type="RefSeq" id="WP_105221721.1">
    <property type="nucleotide sequence ID" value="NZ_CAWNSU010000111.1"/>
</dbReference>
<comment type="caution">
    <text evidence="8">The sequence shown here is derived from an EMBL/GenBank/DDBJ whole genome shotgun (WGS) entry which is preliminary data.</text>
</comment>
<dbReference type="EMBL" id="NAPY01000070">
    <property type="protein sequence ID" value="MUL39267.1"/>
    <property type="molecule type" value="Genomic_DNA"/>
</dbReference>
<feature type="binding site" evidence="6">
    <location>
        <position position="102"/>
    </location>
    <ligand>
        <name>Fe(3+)</name>
        <dbReference type="ChEBI" id="CHEBI:29034"/>
    </ligand>
</feature>
<evidence type="ECO:0000313" key="9">
    <source>
        <dbReference type="Proteomes" id="UP000441797"/>
    </source>
</evidence>
<keyword evidence="4" id="KW-0456">Lyase</keyword>
<dbReference type="Proteomes" id="UP000441797">
    <property type="component" value="Unassembled WGS sequence"/>
</dbReference>
<reference evidence="8 9" key="1">
    <citation type="journal article" date="2019" name="Front. Microbiol.">
        <title>Genomic Features for Desiccation Tolerance and Sugar Biosynthesis in the Extremophile Gloeocapsopsis sp. UTEX B3054.</title>
        <authorList>
            <person name="Urrejola C."/>
            <person name="Alcorta J."/>
            <person name="Salas L."/>
            <person name="Vasquez M."/>
            <person name="Polz M.F."/>
            <person name="Vicuna R."/>
            <person name="Diez B."/>
        </authorList>
    </citation>
    <scope>NUCLEOTIDE SEQUENCE [LARGE SCALE GENOMIC DNA]</scope>
    <source>
        <strain evidence="8 9">1H9</strain>
    </source>
</reference>
<feature type="binding site" evidence="6">
    <location>
        <position position="107"/>
    </location>
    <ligand>
        <name>Fe(3+)</name>
        <dbReference type="ChEBI" id="CHEBI:29034"/>
    </ligand>
</feature>
<evidence type="ECO:0000256" key="6">
    <source>
        <dbReference type="PIRSR" id="PIRSR001426-1"/>
    </source>
</evidence>
<accession>A0A6N8G5K2</accession>
<dbReference type="InterPro" id="IPR023900">
    <property type="entry name" value="CN_Hdrtase_asu/SCN_Hdrlase_gsu"/>
</dbReference>
<feature type="binding site" evidence="6">
    <location>
        <position position="106"/>
    </location>
    <ligand>
        <name>Fe(3+)</name>
        <dbReference type="ChEBI" id="CHEBI:29034"/>
    </ligand>
</feature>
<dbReference type="InterPro" id="IPR036648">
    <property type="entry name" value="CN_Hdrase_a/SCN_Hdrase_g_sf"/>
</dbReference>
<dbReference type="EC" id="4.2.1.84" evidence="2"/>
<evidence type="ECO:0000256" key="1">
    <source>
        <dbReference type="ARBA" id="ARBA00009363"/>
    </source>
</evidence>
<evidence type="ECO:0000259" key="7">
    <source>
        <dbReference type="Pfam" id="PF02979"/>
    </source>
</evidence>
<feature type="domain" description="Nitrile hydratase alpha/Thiocyanate hydrolase gamma" evidence="7">
    <location>
        <begin position="10"/>
        <end position="192"/>
    </location>
</feature>
<comment type="catalytic activity">
    <reaction evidence="5">
        <text>an aliphatic primary amide = an aliphatic nitrile + H2O</text>
        <dbReference type="Rhea" id="RHEA:12673"/>
        <dbReference type="ChEBI" id="CHEBI:15377"/>
        <dbReference type="ChEBI" id="CHEBI:65285"/>
        <dbReference type="ChEBI" id="CHEBI:80291"/>
        <dbReference type="EC" id="4.2.1.84"/>
    </reaction>
</comment>
<name>A0A6N8G5K2_9CHRO</name>
<gene>
    <name evidence="8" type="ORF">BWI75_23960</name>
</gene>
<dbReference type="PIRSF" id="PIRSF001426">
    <property type="entry name" value="NHase_alpha"/>
    <property type="match status" value="1"/>
</dbReference>
<proteinExistence type="inferred from homology"/>
<sequence>MSSHHQAESDIALRVKAIELLLVEKGIIDPATLDTIIDAYEHKIGPHNGARIVARAWIDPEFKHRLLADGTSAIAEMKLTGFSSEHMVVVENTPNIHNLIVCTLCSCYPWAILGLPPTWYKSFAYRSRAVIDPRGVLQEFGLEIPEQVEVRVWDSNADLRYLVLPERPPGTEKMTEDKLAGLVTRNAMIGTAKVQSPAAPID</sequence>
<evidence type="ECO:0000256" key="3">
    <source>
        <dbReference type="ARBA" id="ARBA00022723"/>
    </source>
</evidence>
<keyword evidence="9" id="KW-1185">Reference proteome</keyword>
<dbReference type="OrthoDB" id="528553at2"/>
<dbReference type="InterPro" id="IPR018141">
    <property type="entry name" value="Nitrile_hydratase_asu"/>
</dbReference>
<dbReference type="Gene3D" id="3.90.330.10">
    <property type="entry name" value="Nitrile hydratase alpha /Thiocyanate hydrolase gamma"/>
    <property type="match status" value="1"/>
</dbReference>
<dbReference type="InterPro" id="IPR004232">
    <property type="entry name" value="CN_Hdrtase_a/SCN_Hdrlase_g"/>
</dbReference>
<keyword evidence="3 6" id="KW-0479">Metal-binding</keyword>
<protein>
    <recommendedName>
        <fullName evidence="2">nitrile hydratase</fullName>
        <ecNumber evidence="2">4.2.1.84</ecNumber>
    </recommendedName>
</protein>
<dbReference type="AlphaFoldDB" id="A0A6N8G5K2"/>
<evidence type="ECO:0000256" key="4">
    <source>
        <dbReference type="ARBA" id="ARBA00023239"/>
    </source>
</evidence>
<evidence type="ECO:0000256" key="2">
    <source>
        <dbReference type="ARBA" id="ARBA00013079"/>
    </source>
</evidence>